<sequence length="314" mass="33480">MAPPPAPLDTIDWTTLTLNVPTQATPSNPIPSHVETTYSASTSQWTAPTVHASPYLQIHGLSPALNYGMQAFEGLKAVRHSNNTITVFRPHFHHTRLAHSAATVALPSPPLDIFLSALNLLIQDNAHLVGPASSPAILYIRPVLIPTSPHLSLTPVPETVTLAIYAHAASTYLGVRPIPACISTTYDRAAPLGTGHAKVGGNYASGILPAQAAMKRGFPMQLFLDARTRTEIEEFGSSGFVGVKADGTVVIPESKQVIASVTSDTLQTLAASVLGWKVERRRVLVGELASFKEVIAVGTAGMLSYPPFNRLILY</sequence>
<gene>
    <name evidence="7" type="ORF">GMOD_00006085</name>
</gene>
<dbReference type="Gene3D" id="3.20.10.10">
    <property type="entry name" value="D-amino Acid Aminotransferase, subunit A, domain 2"/>
    <property type="match status" value="1"/>
</dbReference>
<name>A0A3M7M467_9PLEO</name>
<comment type="similarity">
    <text evidence="2">Belongs to the class-IV pyridoxal-phosphate-dependent aminotransferase family.</text>
</comment>
<dbReference type="EMBL" id="KE747818">
    <property type="protein sequence ID" value="RMZ69315.1"/>
    <property type="molecule type" value="Genomic_DNA"/>
</dbReference>
<organism evidence="7 8">
    <name type="scientific">Pyrenophora seminiperda CCB06</name>
    <dbReference type="NCBI Taxonomy" id="1302712"/>
    <lineage>
        <taxon>Eukaryota</taxon>
        <taxon>Fungi</taxon>
        <taxon>Dikarya</taxon>
        <taxon>Ascomycota</taxon>
        <taxon>Pezizomycotina</taxon>
        <taxon>Dothideomycetes</taxon>
        <taxon>Pleosporomycetidae</taxon>
        <taxon>Pleosporales</taxon>
        <taxon>Pleosporineae</taxon>
        <taxon>Pleosporaceae</taxon>
        <taxon>Pyrenophora</taxon>
    </lineage>
</organism>
<dbReference type="OrthoDB" id="409992at2759"/>
<accession>A0A3M7M467</accession>
<evidence type="ECO:0000256" key="1">
    <source>
        <dbReference type="ARBA" id="ARBA00001933"/>
    </source>
</evidence>
<comment type="cofactor">
    <cofactor evidence="1">
        <name>pyridoxal 5'-phosphate</name>
        <dbReference type="ChEBI" id="CHEBI:597326"/>
    </cofactor>
</comment>
<feature type="modified residue" description="N6-(pyridoxal phosphate)lysine" evidence="6">
    <location>
        <position position="198"/>
    </location>
</feature>
<evidence type="ECO:0000256" key="5">
    <source>
        <dbReference type="ARBA" id="ARBA00022898"/>
    </source>
</evidence>
<dbReference type="Gene3D" id="3.30.470.10">
    <property type="match status" value="1"/>
</dbReference>
<dbReference type="Pfam" id="PF01063">
    <property type="entry name" value="Aminotran_4"/>
    <property type="match status" value="1"/>
</dbReference>
<dbReference type="InterPro" id="IPR001544">
    <property type="entry name" value="Aminotrans_IV"/>
</dbReference>
<dbReference type="GO" id="GO:0009081">
    <property type="term" value="P:branched-chain amino acid metabolic process"/>
    <property type="evidence" value="ECO:0007669"/>
    <property type="project" value="InterPro"/>
</dbReference>
<keyword evidence="5" id="KW-0663">Pyridoxal phosphate</keyword>
<dbReference type="FunFam" id="3.30.470.10:FF:000045">
    <property type="entry name" value="Uncharacterized protein"/>
    <property type="match status" value="1"/>
</dbReference>
<dbReference type="SUPFAM" id="SSF56752">
    <property type="entry name" value="D-aminoacid aminotransferase-like PLP-dependent enzymes"/>
    <property type="match status" value="1"/>
</dbReference>
<evidence type="ECO:0000313" key="7">
    <source>
        <dbReference type="EMBL" id="RMZ69315.1"/>
    </source>
</evidence>
<dbReference type="PIRSF" id="PIRSF006468">
    <property type="entry name" value="BCAT1"/>
    <property type="match status" value="1"/>
</dbReference>
<protein>
    <submittedName>
        <fullName evidence="7">Branched-chain-amino-acid aminotransferase 5</fullName>
    </submittedName>
</protein>
<evidence type="ECO:0000256" key="2">
    <source>
        <dbReference type="ARBA" id="ARBA00009320"/>
    </source>
</evidence>
<proteinExistence type="inferred from homology"/>
<dbReference type="AlphaFoldDB" id="A0A3M7M467"/>
<keyword evidence="8" id="KW-1185">Reference proteome</keyword>
<keyword evidence="4 7" id="KW-0808">Transferase</keyword>
<dbReference type="InterPro" id="IPR043131">
    <property type="entry name" value="BCAT-like_N"/>
</dbReference>
<dbReference type="GO" id="GO:0004084">
    <property type="term" value="F:branched-chain-amino-acid transaminase activity"/>
    <property type="evidence" value="ECO:0007669"/>
    <property type="project" value="InterPro"/>
</dbReference>
<dbReference type="PANTHER" id="PTHR42825">
    <property type="entry name" value="AMINO ACID AMINOTRANSFERASE"/>
    <property type="match status" value="1"/>
</dbReference>
<dbReference type="Proteomes" id="UP000265663">
    <property type="component" value="Unassembled WGS sequence"/>
</dbReference>
<keyword evidence="3 7" id="KW-0032">Aminotransferase</keyword>
<reference evidence="7 8" key="1">
    <citation type="journal article" date="2014" name="PLoS ONE">
        <title>De novo Genome Assembly of the Fungal Plant Pathogen Pyrenophora semeniperda.</title>
        <authorList>
            <person name="Soliai M.M."/>
            <person name="Meyer S.E."/>
            <person name="Udall J.A."/>
            <person name="Elzinga D.E."/>
            <person name="Hermansen R.A."/>
            <person name="Bodily P.M."/>
            <person name="Hart A.A."/>
            <person name="Coleman C.E."/>
        </authorList>
    </citation>
    <scope>NUCLEOTIDE SEQUENCE [LARGE SCALE GENOMIC DNA]</scope>
    <source>
        <strain evidence="7 8">CCB06</strain>
        <tissue evidence="7">Mycelium</tissue>
    </source>
</reference>
<evidence type="ECO:0000256" key="6">
    <source>
        <dbReference type="PIRSR" id="PIRSR006468-1"/>
    </source>
</evidence>
<dbReference type="InterPro" id="IPR043132">
    <property type="entry name" value="BCAT-like_C"/>
</dbReference>
<evidence type="ECO:0000256" key="3">
    <source>
        <dbReference type="ARBA" id="ARBA00022576"/>
    </source>
</evidence>
<evidence type="ECO:0000313" key="8">
    <source>
        <dbReference type="Proteomes" id="UP000265663"/>
    </source>
</evidence>
<dbReference type="PANTHER" id="PTHR42825:SF2">
    <property type="entry name" value="BRANCHED-CHAIN-AMINO-ACID AMINOTRANSFERASE 3, CHLOROPLASTIC-RELATED"/>
    <property type="match status" value="1"/>
</dbReference>
<dbReference type="InterPro" id="IPR036038">
    <property type="entry name" value="Aminotransferase-like"/>
</dbReference>
<dbReference type="InterPro" id="IPR005786">
    <property type="entry name" value="B_amino_transII"/>
</dbReference>
<evidence type="ECO:0000256" key="4">
    <source>
        <dbReference type="ARBA" id="ARBA00022679"/>
    </source>
</evidence>